<dbReference type="PATRIC" id="fig|454.4.peg.1656"/>
<protein>
    <submittedName>
        <fullName evidence="2">Uncharacterized protein</fullName>
    </submittedName>
</protein>
<evidence type="ECO:0000313" key="2">
    <source>
        <dbReference type="EMBL" id="KTD21995.1"/>
    </source>
</evidence>
<dbReference type="RefSeq" id="WP_058501874.1">
    <property type="nucleotide sequence ID" value="NZ_CAAAJA010000110.1"/>
</dbReference>
<reference evidence="2 3" key="1">
    <citation type="submission" date="2015-11" db="EMBL/GenBank/DDBJ databases">
        <title>Genomic analysis of 38 Legionella species identifies large and diverse effector repertoires.</title>
        <authorList>
            <person name="Burstein D."/>
            <person name="Amaro F."/>
            <person name="Zusman T."/>
            <person name="Lifshitz Z."/>
            <person name="Cohen O."/>
            <person name="Gilbert J.A."/>
            <person name="Pupko T."/>
            <person name="Shuman H.A."/>
            <person name="Segal G."/>
        </authorList>
    </citation>
    <scope>NUCLEOTIDE SEQUENCE [LARGE SCALE GENOMIC DNA]</scope>
    <source>
        <strain evidence="2 3">Bercovier 4</strain>
    </source>
</reference>
<gene>
    <name evidence="2" type="ORF">Lisr_1520</name>
</gene>
<proteinExistence type="predicted"/>
<dbReference type="Proteomes" id="UP000054761">
    <property type="component" value="Unassembled WGS sequence"/>
</dbReference>
<evidence type="ECO:0000256" key="1">
    <source>
        <dbReference type="SAM" id="MobiDB-lite"/>
    </source>
</evidence>
<name>A0A0W0VPE5_9GAMM</name>
<feature type="compositionally biased region" description="Basic and acidic residues" evidence="1">
    <location>
        <begin position="47"/>
        <end position="58"/>
    </location>
</feature>
<accession>A0A0W0VPE5</accession>
<dbReference type="STRING" id="454.Lisr_1520"/>
<dbReference type="OrthoDB" id="9803982at2"/>
<sequence length="343" mass="39642">MKIIYTIAGILLLSTLFNSSNVVKSDKNVHKKAHITKIKQQTISSKNKNETEPKKSEQQCESDEMALKVFQKSLGETLKEHKETSSKETNKNMENELKRNLRKELLTNKSIKKIVIKNNWCGAYSAWRLSNLYKLAELHEDAQKYHYKLVQLANSGNVTAIGNLCTSDNTYITKNEKIRYCNLTLKSEDKEASAPYRFEAMMFLSKYYFDIEDGNKLIKICEEIDEKSKNICFFGITDSAMRLAEKLYSKQKYGEAYQLYQKIEPYDKKGWAFSQATLGDMFLYGKGQQIDYSSAIFWYKKALEKPYNDEIKSTIFNSIGIAYSKKKDYVSAFRNYENAAVLG</sequence>
<keyword evidence="3" id="KW-1185">Reference proteome</keyword>
<dbReference type="EMBL" id="LNYH01000089">
    <property type="protein sequence ID" value="KTD21995.1"/>
    <property type="molecule type" value="Genomic_DNA"/>
</dbReference>
<dbReference type="SMART" id="SM00671">
    <property type="entry name" value="SEL1"/>
    <property type="match status" value="1"/>
</dbReference>
<dbReference type="SUPFAM" id="SSF81901">
    <property type="entry name" value="HCP-like"/>
    <property type="match status" value="1"/>
</dbReference>
<dbReference type="InterPro" id="IPR011990">
    <property type="entry name" value="TPR-like_helical_dom_sf"/>
</dbReference>
<feature type="region of interest" description="Disordered" evidence="1">
    <location>
        <begin position="41"/>
        <end position="62"/>
    </location>
</feature>
<evidence type="ECO:0000313" key="3">
    <source>
        <dbReference type="Proteomes" id="UP000054761"/>
    </source>
</evidence>
<dbReference type="InterPro" id="IPR006597">
    <property type="entry name" value="Sel1-like"/>
</dbReference>
<organism evidence="2 3">
    <name type="scientific">Legionella israelensis</name>
    <dbReference type="NCBI Taxonomy" id="454"/>
    <lineage>
        <taxon>Bacteria</taxon>
        <taxon>Pseudomonadati</taxon>
        <taxon>Pseudomonadota</taxon>
        <taxon>Gammaproteobacteria</taxon>
        <taxon>Legionellales</taxon>
        <taxon>Legionellaceae</taxon>
        <taxon>Legionella</taxon>
    </lineage>
</organism>
<dbReference type="Gene3D" id="1.25.40.10">
    <property type="entry name" value="Tetratricopeptide repeat domain"/>
    <property type="match status" value="1"/>
</dbReference>
<dbReference type="AlphaFoldDB" id="A0A0W0VPE5"/>
<comment type="caution">
    <text evidence="2">The sequence shown here is derived from an EMBL/GenBank/DDBJ whole genome shotgun (WGS) entry which is preliminary data.</text>
</comment>